<dbReference type="SUPFAM" id="SSF53474">
    <property type="entry name" value="alpha/beta-Hydrolases"/>
    <property type="match status" value="1"/>
</dbReference>
<dbReference type="Proteomes" id="UP000246077">
    <property type="component" value="Unassembled WGS sequence"/>
</dbReference>
<evidence type="ECO:0000313" key="2">
    <source>
        <dbReference type="EMBL" id="PWR18231.1"/>
    </source>
</evidence>
<dbReference type="EMBL" id="QGLF01000006">
    <property type="protein sequence ID" value="PWR18231.1"/>
    <property type="molecule type" value="Genomic_DNA"/>
</dbReference>
<keyword evidence="3" id="KW-1185">Reference proteome</keyword>
<accession>A0A317DUB5</accession>
<feature type="domain" description="AB hydrolase-1" evidence="1">
    <location>
        <begin position="56"/>
        <end position="295"/>
    </location>
</feature>
<sequence>MSEGYAGQKAWREIQSFLPAPYQLGPGQLPAEEWWAWRGHRIHLDRYCLPSAPARVILFHGVGTNGRQMSTILGAPLHRSGFETVAIDMPGYGVTEVARGVTVTYDDWVRAASDFIDSERARDPRPIFLYGLSAGGMLAYHAAALNRKVQGIVGMTFLDQRVRQVGDETAANPFMNRVGVPLAHLSTALGLGRLRLPMALVSKMRTLANDKGALDACLRDGTSAGNWVSLKFLSTYARYRPAIEPEDFDVCPVLLTQPAEDHWTPLHLSDLFLRRIGKVPVTTVMLDKAGHYPIELPGLRQMHDAIVAFIRRGLPKPAAA</sequence>
<dbReference type="PANTHER" id="PTHR46438">
    <property type="entry name" value="ALPHA/BETA-HYDROLASES SUPERFAMILY PROTEIN"/>
    <property type="match status" value="1"/>
</dbReference>
<dbReference type="Gene3D" id="3.40.50.1820">
    <property type="entry name" value="alpha/beta hydrolase"/>
    <property type="match status" value="1"/>
</dbReference>
<dbReference type="GO" id="GO:0016787">
    <property type="term" value="F:hydrolase activity"/>
    <property type="evidence" value="ECO:0007669"/>
    <property type="project" value="UniProtKB-KW"/>
</dbReference>
<name>A0A317DUB5_9PROT</name>
<organism evidence="2 3">
    <name type="scientific">Zavarzinia compransoris</name>
    <dbReference type="NCBI Taxonomy" id="1264899"/>
    <lineage>
        <taxon>Bacteria</taxon>
        <taxon>Pseudomonadati</taxon>
        <taxon>Pseudomonadota</taxon>
        <taxon>Alphaproteobacteria</taxon>
        <taxon>Rhodospirillales</taxon>
        <taxon>Zavarziniaceae</taxon>
        <taxon>Zavarzinia</taxon>
    </lineage>
</organism>
<dbReference type="Pfam" id="PF12697">
    <property type="entry name" value="Abhydrolase_6"/>
    <property type="match status" value="1"/>
</dbReference>
<dbReference type="OrthoDB" id="9798884at2"/>
<proteinExistence type="predicted"/>
<dbReference type="PANTHER" id="PTHR46438:SF2">
    <property type="entry name" value="ALPHA_BETA-HYDROLASES SUPERFAMILY PROTEIN"/>
    <property type="match status" value="1"/>
</dbReference>
<dbReference type="InterPro" id="IPR029058">
    <property type="entry name" value="AB_hydrolase_fold"/>
</dbReference>
<keyword evidence="2" id="KW-0378">Hydrolase</keyword>
<evidence type="ECO:0000259" key="1">
    <source>
        <dbReference type="Pfam" id="PF12697"/>
    </source>
</evidence>
<evidence type="ECO:0000313" key="3">
    <source>
        <dbReference type="Proteomes" id="UP000246077"/>
    </source>
</evidence>
<protein>
    <submittedName>
        <fullName evidence="2">Alpha/beta hydrolase</fullName>
    </submittedName>
</protein>
<dbReference type="AlphaFoldDB" id="A0A317DUB5"/>
<dbReference type="InterPro" id="IPR000073">
    <property type="entry name" value="AB_hydrolase_1"/>
</dbReference>
<comment type="caution">
    <text evidence="2">The sequence shown here is derived from an EMBL/GenBank/DDBJ whole genome shotgun (WGS) entry which is preliminary data.</text>
</comment>
<gene>
    <name evidence="2" type="ORF">DKG75_19875</name>
</gene>
<reference evidence="3" key="1">
    <citation type="submission" date="2018-05" db="EMBL/GenBank/DDBJ databases">
        <title>Zavarzinia sp. HR-AS.</title>
        <authorList>
            <person name="Lee Y."/>
            <person name="Jeon C.O."/>
        </authorList>
    </citation>
    <scope>NUCLEOTIDE SEQUENCE [LARGE SCALE GENOMIC DNA]</scope>
    <source>
        <strain evidence="3">DSM 1231</strain>
    </source>
</reference>